<name>T0M7W1_COLGC</name>
<dbReference type="OrthoDB" id="4843269at2759"/>
<dbReference type="Proteomes" id="UP000015530">
    <property type="component" value="Unassembled WGS sequence"/>
</dbReference>
<comment type="caution">
    <text evidence="2">The sequence shown here is derived from an EMBL/GenBank/DDBJ whole genome shotgun (WGS) entry which is preliminary data.</text>
</comment>
<organism evidence="2 3">
    <name type="scientific">Colletotrichum gloeosporioides (strain Cg-14)</name>
    <name type="common">Anthracnose fungus</name>
    <name type="synonym">Glomerella cingulata</name>
    <dbReference type="NCBI Taxonomy" id="1237896"/>
    <lineage>
        <taxon>Eukaryota</taxon>
        <taxon>Fungi</taxon>
        <taxon>Dikarya</taxon>
        <taxon>Ascomycota</taxon>
        <taxon>Pezizomycotina</taxon>
        <taxon>Sordariomycetes</taxon>
        <taxon>Hypocreomycetidae</taxon>
        <taxon>Glomerellales</taxon>
        <taxon>Glomerellaceae</taxon>
        <taxon>Colletotrichum</taxon>
        <taxon>Colletotrichum gloeosporioides species complex</taxon>
    </lineage>
</organism>
<feature type="chain" id="PRO_5004580736" evidence="1">
    <location>
        <begin position="18"/>
        <end position="330"/>
    </location>
</feature>
<dbReference type="HOGENOM" id="CLU_052994_0_0_1"/>
<evidence type="ECO:0000256" key="1">
    <source>
        <dbReference type="SAM" id="SignalP"/>
    </source>
</evidence>
<accession>T0M7W1</accession>
<gene>
    <name evidence="2" type="ORF">CGLO_02887</name>
</gene>
<proteinExistence type="predicted"/>
<evidence type="ECO:0000313" key="3">
    <source>
        <dbReference type="Proteomes" id="UP000015530"/>
    </source>
</evidence>
<sequence>MQFPTFAVLALAAVASAASVPRATTYETANYLSVCQQGTNLFCTGNTGVCQRGKTDTFDAKATKDNEDACKGLKRGDSCTQTVACPPGGYAVSLHTDYGPKLSQFGHIVLCLEQIQEGLKMGSVSDICDRRDGFDYHKLERIGILIHEVEIVVPTGLAFREQLSVSRDGFPGWTCDYEQGSGWGCNPHFVEVVDMRDNRVEELLSLHILWATGGCAWSREDRLDREAWWQKEGYSQAREAMAMMEALELWDKTPNGRTARLPSLDSIRQSALPNLVPTVKFVFKFPGCSPPGIAMDRVNALRGECSDMCHIPNGFPPGWSNFPGQEVQRV</sequence>
<dbReference type="EMBL" id="AMYD01000593">
    <property type="protein sequence ID" value="EQB57035.1"/>
    <property type="molecule type" value="Genomic_DNA"/>
</dbReference>
<reference evidence="3" key="1">
    <citation type="journal article" date="2013" name="Mol. Plant Microbe Interact.">
        <title>Global aspects of pacC regulation of pathogenicity genes in Colletotrichum gloeosporioides as revealed by transcriptome analysis.</title>
        <authorList>
            <person name="Alkan N."/>
            <person name="Meng X."/>
            <person name="Friedlander G."/>
            <person name="Reuveni E."/>
            <person name="Sukno S."/>
            <person name="Sherman A."/>
            <person name="Thon M."/>
            <person name="Fluhr R."/>
            <person name="Prusky D."/>
        </authorList>
    </citation>
    <scope>NUCLEOTIDE SEQUENCE [LARGE SCALE GENOMIC DNA]</scope>
    <source>
        <strain evidence="3">Cg-14</strain>
    </source>
</reference>
<keyword evidence="1" id="KW-0732">Signal</keyword>
<dbReference type="AlphaFoldDB" id="T0M7W1"/>
<protein>
    <submittedName>
        <fullName evidence="2">Uncharacterized protein</fullName>
    </submittedName>
</protein>
<evidence type="ECO:0000313" key="2">
    <source>
        <dbReference type="EMBL" id="EQB57035.1"/>
    </source>
</evidence>
<feature type="signal peptide" evidence="1">
    <location>
        <begin position="1"/>
        <end position="17"/>
    </location>
</feature>